<accession>A0A4Q2AYP9</accession>
<name>A0A4Q2AYP9_9LACO</name>
<dbReference type="EMBL" id="QZFR01000006">
    <property type="protein sequence ID" value="RXV75278.1"/>
    <property type="molecule type" value="Genomic_DNA"/>
</dbReference>
<dbReference type="InterPro" id="IPR025233">
    <property type="entry name" value="DUF4176"/>
</dbReference>
<dbReference type="OrthoDB" id="2225707at2"/>
<reference evidence="1 2" key="1">
    <citation type="submission" date="2018-09" db="EMBL/GenBank/DDBJ databases">
        <title>Murine metabolic-syndrome-specific gut microbial biobank.</title>
        <authorList>
            <person name="Liu C."/>
        </authorList>
    </citation>
    <scope>NUCLEOTIDE SEQUENCE [LARGE SCALE GENOMIC DNA]</scope>
    <source>
        <strain evidence="1 2">C-30</strain>
    </source>
</reference>
<dbReference type="Proteomes" id="UP000289316">
    <property type="component" value="Unassembled WGS sequence"/>
</dbReference>
<comment type="caution">
    <text evidence="1">The sequence shown here is derived from an EMBL/GenBank/DDBJ whole genome shotgun (WGS) entry which is preliminary data.</text>
</comment>
<gene>
    <name evidence="1" type="ORF">D6C19_01765</name>
</gene>
<evidence type="ECO:0000313" key="1">
    <source>
        <dbReference type="EMBL" id="RXV75278.1"/>
    </source>
</evidence>
<protein>
    <submittedName>
        <fullName evidence="1">DUF4176 domain-containing protein</fullName>
    </submittedName>
</protein>
<dbReference type="AlphaFoldDB" id="A0A4Q2AYP9"/>
<organism evidence="1 2">
    <name type="scientific">Ligilactobacillus murinus</name>
    <dbReference type="NCBI Taxonomy" id="1622"/>
    <lineage>
        <taxon>Bacteria</taxon>
        <taxon>Bacillati</taxon>
        <taxon>Bacillota</taxon>
        <taxon>Bacilli</taxon>
        <taxon>Lactobacillales</taxon>
        <taxon>Lactobacillaceae</taxon>
        <taxon>Ligilactobacillus</taxon>
    </lineage>
</organism>
<evidence type="ECO:0000313" key="2">
    <source>
        <dbReference type="Proteomes" id="UP000289316"/>
    </source>
</evidence>
<dbReference type="Pfam" id="PF13780">
    <property type="entry name" value="DUF4176"/>
    <property type="match status" value="1"/>
</dbReference>
<dbReference type="RefSeq" id="WP_004051217.1">
    <property type="nucleotide sequence ID" value="NZ_BDFM01000347.1"/>
</dbReference>
<proteinExistence type="predicted"/>
<sequence length="218" mass="24819">MTELELWKLAVPELDDDGLLNKICLDIATDVDQHNKIIDGILQKDSLFEYTPLFGTGLKVNYQWDKKQVVLERLGQSVSLEMTAWFELLAKIDLVFSDVLPIGSVIEVDGEKTTPELREIFESQEDGIGFYLQIVARKVAVETSDNYVDYLATVWPIGMQPLVQPIFISNYLIKSVIAKGYTNEFEKKYAKGTKLNMLLKKRHSILLDMLLGVLEDED</sequence>